<dbReference type="CDD" id="cd23958">
    <property type="entry name" value="SCC2"/>
    <property type="match status" value="1"/>
</dbReference>
<evidence type="ECO:0000256" key="1">
    <source>
        <dbReference type="ARBA" id="ARBA00004123"/>
    </source>
</evidence>
<dbReference type="PANTHER" id="PTHR21704">
    <property type="entry name" value="NIPPED-B-LIKE PROTEIN DELANGIN SCC2-RELATED"/>
    <property type="match status" value="1"/>
</dbReference>
<evidence type="ECO:0000256" key="2">
    <source>
        <dbReference type="ARBA" id="ARBA00009252"/>
    </source>
</evidence>
<name>A0A1E3NVF2_WICAA</name>
<dbReference type="InterPro" id="IPR016024">
    <property type="entry name" value="ARM-type_fold"/>
</dbReference>
<evidence type="ECO:0000256" key="3">
    <source>
        <dbReference type="ARBA" id="ARBA00022737"/>
    </source>
</evidence>
<evidence type="ECO:0000313" key="9">
    <source>
        <dbReference type="Proteomes" id="UP000094112"/>
    </source>
</evidence>
<comment type="similarity">
    <text evidence="2 6">Belongs to the SCC2/Nipped-B family.</text>
</comment>
<keyword evidence="4 6" id="KW-0539">Nucleus</keyword>
<dbReference type="Pfam" id="PF12830">
    <property type="entry name" value="Nipped-B_C"/>
    <property type="match status" value="1"/>
</dbReference>
<protein>
    <recommendedName>
        <fullName evidence="6">Sister chromatid cohesion protein</fullName>
    </recommendedName>
</protein>
<dbReference type="InterPro" id="IPR033031">
    <property type="entry name" value="Scc2/Nipped-B"/>
</dbReference>
<dbReference type="InterPro" id="IPR024986">
    <property type="entry name" value="Nipped-B_C"/>
</dbReference>
<dbReference type="Gene3D" id="1.25.10.10">
    <property type="entry name" value="Leucine-rich Repeat Variant"/>
    <property type="match status" value="1"/>
</dbReference>
<dbReference type="RefSeq" id="XP_019036386.1">
    <property type="nucleotide sequence ID" value="XM_019184232.1"/>
</dbReference>
<dbReference type="InterPro" id="IPR011989">
    <property type="entry name" value="ARM-like"/>
</dbReference>
<dbReference type="PANTHER" id="PTHR21704:SF18">
    <property type="entry name" value="NIPPED-B-LIKE PROTEIN"/>
    <property type="match status" value="1"/>
</dbReference>
<dbReference type="GO" id="GO:0140588">
    <property type="term" value="P:chromatin looping"/>
    <property type="evidence" value="ECO:0007669"/>
    <property type="project" value="InterPro"/>
</dbReference>
<dbReference type="EMBL" id="KV454214">
    <property type="protein sequence ID" value="ODQ57179.1"/>
    <property type="molecule type" value="Genomic_DNA"/>
</dbReference>
<dbReference type="InterPro" id="IPR026003">
    <property type="entry name" value="Cohesin_HEAT"/>
</dbReference>
<organism evidence="8 9">
    <name type="scientific">Wickerhamomyces anomalus (strain ATCC 58044 / CBS 1984 / NCYC 433 / NRRL Y-366-8)</name>
    <name type="common">Yeast</name>
    <name type="synonym">Hansenula anomala</name>
    <dbReference type="NCBI Taxonomy" id="683960"/>
    <lineage>
        <taxon>Eukaryota</taxon>
        <taxon>Fungi</taxon>
        <taxon>Dikarya</taxon>
        <taxon>Ascomycota</taxon>
        <taxon>Saccharomycotina</taxon>
        <taxon>Saccharomycetes</taxon>
        <taxon>Phaffomycetales</taxon>
        <taxon>Wickerhamomycetaceae</taxon>
        <taxon>Wickerhamomyces</taxon>
    </lineage>
</organism>
<keyword evidence="9" id="KW-1185">Reference proteome</keyword>
<gene>
    <name evidence="8" type="ORF">WICANDRAFT_71124</name>
</gene>
<evidence type="ECO:0000256" key="6">
    <source>
        <dbReference type="RuleBase" id="RU364107"/>
    </source>
</evidence>
<evidence type="ECO:0000313" key="8">
    <source>
        <dbReference type="EMBL" id="ODQ57179.1"/>
    </source>
</evidence>
<dbReference type="Proteomes" id="UP000094112">
    <property type="component" value="Unassembled WGS sequence"/>
</dbReference>
<comment type="subcellular location">
    <subcellularLocation>
        <location evidence="1 6">Nucleus</location>
    </subcellularLocation>
</comment>
<dbReference type="Pfam" id="PF12765">
    <property type="entry name" value="Cohesin_HEAT"/>
    <property type="match status" value="1"/>
</dbReference>
<evidence type="ECO:0000256" key="5">
    <source>
        <dbReference type="ARBA" id="ARBA00023306"/>
    </source>
</evidence>
<keyword evidence="3 6" id="KW-0677">Repeat</keyword>
<dbReference type="GO" id="GO:0071169">
    <property type="term" value="P:establishment of protein localization to chromatin"/>
    <property type="evidence" value="ECO:0007669"/>
    <property type="project" value="TreeGrafter"/>
</dbReference>
<dbReference type="OrthoDB" id="418242at2759"/>
<accession>A0A1E3NVF2</accession>
<dbReference type="GO" id="GO:0010468">
    <property type="term" value="P:regulation of gene expression"/>
    <property type="evidence" value="ECO:0007669"/>
    <property type="project" value="InterPro"/>
</dbReference>
<evidence type="ECO:0000259" key="7">
    <source>
        <dbReference type="Pfam" id="PF12830"/>
    </source>
</evidence>
<dbReference type="GO" id="GO:1990414">
    <property type="term" value="P:replication-born double-strand break repair via sister chromatid exchange"/>
    <property type="evidence" value="ECO:0007669"/>
    <property type="project" value="TreeGrafter"/>
</dbReference>
<reference evidence="8 9" key="1">
    <citation type="journal article" date="2016" name="Proc. Natl. Acad. Sci. U.S.A.">
        <title>Comparative genomics of biotechnologically important yeasts.</title>
        <authorList>
            <person name="Riley R."/>
            <person name="Haridas S."/>
            <person name="Wolfe K.H."/>
            <person name="Lopes M.R."/>
            <person name="Hittinger C.T."/>
            <person name="Goeker M."/>
            <person name="Salamov A.A."/>
            <person name="Wisecaver J.H."/>
            <person name="Long T.M."/>
            <person name="Calvey C.H."/>
            <person name="Aerts A.L."/>
            <person name="Barry K.W."/>
            <person name="Choi C."/>
            <person name="Clum A."/>
            <person name="Coughlan A.Y."/>
            <person name="Deshpande S."/>
            <person name="Douglass A.P."/>
            <person name="Hanson S.J."/>
            <person name="Klenk H.-P."/>
            <person name="LaButti K.M."/>
            <person name="Lapidus A."/>
            <person name="Lindquist E.A."/>
            <person name="Lipzen A.M."/>
            <person name="Meier-Kolthoff J.P."/>
            <person name="Ohm R.A."/>
            <person name="Otillar R.P."/>
            <person name="Pangilinan J.L."/>
            <person name="Peng Y."/>
            <person name="Rokas A."/>
            <person name="Rosa C.A."/>
            <person name="Scheuner C."/>
            <person name="Sibirny A.A."/>
            <person name="Slot J.C."/>
            <person name="Stielow J.B."/>
            <person name="Sun H."/>
            <person name="Kurtzman C.P."/>
            <person name="Blackwell M."/>
            <person name="Grigoriev I.V."/>
            <person name="Jeffries T.W."/>
        </authorList>
    </citation>
    <scope>NUCLEOTIDE SEQUENCE [LARGE SCALE GENOMIC DNA]</scope>
    <source>
        <strain evidence="9">ATCC 58044 / CBS 1984 / NCYC 433 / NRRL Y-366-8</strain>
    </source>
</reference>
<dbReference type="GO" id="GO:0061775">
    <property type="term" value="F:cohesin loader activity"/>
    <property type="evidence" value="ECO:0007669"/>
    <property type="project" value="InterPro"/>
</dbReference>
<feature type="domain" description="Sister chromatid cohesion C-terminal" evidence="7">
    <location>
        <begin position="1236"/>
        <end position="1416"/>
    </location>
</feature>
<dbReference type="GeneID" id="30201478"/>
<keyword evidence="5 6" id="KW-0131">Cell cycle</keyword>
<evidence type="ECO:0000256" key="4">
    <source>
        <dbReference type="ARBA" id="ARBA00023242"/>
    </source>
</evidence>
<dbReference type="GO" id="GO:0034087">
    <property type="term" value="P:establishment of mitotic sister chromatid cohesion"/>
    <property type="evidence" value="ECO:0007669"/>
    <property type="project" value="TreeGrafter"/>
</dbReference>
<dbReference type="GO" id="GO:0090694">
    <property type="term" value="C:Scc2-Scc4 cohesin loading complex"/>
    <property type="evidence" value="ECO:0007669"/>
    <property type="project" value="TreeGrafter"/>
</dbReference>
<proteinExistence type="inferred from homology"/>
<dbReference type="GO" id="GO:0003682">
    <property type="term" value="F:chromatin binding"/>
    <property type="evidence" value="ECO:0007669"/>
    <property type="project" value="TreeGrafter"/>
</dbReference>
<dbReference type="STRING" id="683960.A0A1E3NVF2"/>
<sequence length="1512" mass="172665">MNGESKGVKSDQFPVNLQEGLGVTPLTYLIPTQDLAALILPTSLTPISPEINEEEGCELYQENVKAVFESNSPSYDSVKQNVLETYSFSQCLENSTLSFRGTSSTIEDETTHETKSLFDGLHGLAKNVIDSVPLVSHKNIVSSNKDAPQTVTTSRPNPKRTASTLIQVQNEVEIKKRKSDIGVQHLQLESISNQKLTDLVVNKIGLADEQCEYESSDLWIELPSSEHVLSDDVFVEVEQYLLKVKGTRLVQEFSFEVLDRLKKLSVRSIKCSENFDWADVDLQSDFWPLKIALNSLKAVTTILIIYNCQRKEKKLYLDEDLVLALDFIYKLTEDLILKLTVQSDEWDNENVQLIIGVMNLLTKNLELFGDYIASNQANDTVLTKLEYLSLMIFFHAPEKNKFTTSMQSLKTSSMNLLIDLFRSKKDQRSFIVNEVLSNFDRLPTHKTQSRQLKLFRGLNIQFFTASILNFIQSLNIRDIELKETIKEKQQHNRDAGLADFIEENNEMKRITEELQTEKNSILSLISSTLVNRIITQLNANTKQLFELFIQDLLNVVQFPEWSASEQLLSSLTNTLVSNSENQPSIVETYLLEIIGLIGSTMLELKGPNDLPDLSVSDLTDEYSIVSSYLLTLRDAFPVKFSGDSFVYDWIYKLSSNISSSTEEDYAKAKERETYLKLLSSYYKEQSNGLIKKNDGSATEENATLCYKKILLSGTFMKLYHNFLTHLLRSIDHPKIKSRTRAMKNLAQLIDKDSRLLNLPMVKQSLSNRIADPSPLVRLAVLEIFDQYILKKPELIGEFYQTLILTNDKSVSVRTKSLKIAKRIFLEASNKDIKVFALEKILRRLEDDEENVLDLTKQLLMETVFLGLYDQIGAYSKDQIKQRDAVSFMIDILLDLINKSEKTWELFEKYLNEDIMRKTDENKKFHNNLLSISNTIVDVLLTFVVDYVDTEKQDSVEKSLGLLSIFSKCEHPLINQEQLMSLQPYLTSESTVSSSTSYYTLIIFRHTLGRTNSYRDQFLTDSQTSLLRRLTKFNTRELDEAMPCIWMISTMKKDTTKISNAAASCLTLIKPNVDKALKDELDKSDPKVLRLIYLIGSFGKYCDLEANRQVFKNAKKLALKDKESVLSLITKYLLIFTRDSVNRQIRRVAVRNIINVCSSHPKLFMSSPVLNVLDKEFTGSSIDFKEVMIQGIFEFLEREEKKSSKRSGHEGKISSEVSLDVDVFHGNSKMFENDGICASLVQRYMDPILEMCTYDDGEHSYLAVKYLKFIVKLGFANPRICIPTVVALEASKVPYVRSMALEIHRELHSKHESLIDSSYIHGFKLAVKYRAKLSSGLLTENQQYFQKFYKVIEESKATKKKIFNQLVKSFTFSIDGCTEEQALFMKNYVLFMANTIPCCELSTLEEVFILVDGIDAVLANQGVTLSSNVSVKLNQTDPNFDWKIYGYLSLAILSLYELKNCLIQAYKIPEDGQRNELKSQKTKFTEVPIKLFDISPEAGSFREICEKLATILL</sequence>
<dbReference type="SUPFAM" id="SSF48371">
    <property type="entry name" value="ARM repeat"/>
    <property type="match status" value="1"/>
</dbReference>